<dbReference type="AlphaFoldDB" id="A0A1M6NRI8"/>
<proteinExistence type="predicted"/>
<name>A0A1M6NRI8_9FIRM</name>
<reference evidence="3" key="1">
    <citation type="submission" date="2016-11" db="EMBL/GenBank/DDBJ databases">
        <authorList>
            <person name="Varghese N."/>
            <person name="Submissions S."/>
        </authorList>
    </citation>
    <scope>NUCLEOTIDE SEQUENCE [LARGE SCALE GENOMIC DNA]</scope>
    <source>
        <strain evidence="3">DSM 14826</strain>
    </source>
</reference>
<feature type="transmembrane region" description="Helical" evidence="1">
    <location>
        <begin position="147"/>
        <end position="166"/>
    </location>
</feature>
<protein>
    <recommendedName>
        <fullName evidence="4">ABC-2 family transporter protein</fullName>
    </recommendedName>
</protein>
<dbReference type="RefSeq" id="WP_072907144.1">
    <property type="nucleotide sequence ID" value="NZ_FRAI01000011.1"/>
</dbReference>
<evidence type="ECO:0000256" key="1">
    <source>
        <dbReference type="SAM" id="Phobius"/>
    </source>
</evidence>
<feature type="transmembrane region" description="Helical" evidence="1">
    <location>
        <begin position="107"/>
        <end position="135"/>
    </location>
</feature>
<keyword evidence="1" id="KW-1133">Transmembrane helix</keyword>
<evidence type="ECO:0000313" key="2">
    <source>
        <dbReference type="EMBL" id="SHJ98258.1"/>
    </source>
</evidence>
<feature type="transmembrane region" description="Helical" evidence="1">
    <location>
        <begin position="238"/>
        <end position="257"/>
    </location>
</feature>
<accession>A0A1M6NRI8</accession>
<dbReference type="EMBL" id="FRAI01000011">
    <property type="protein sequence ID" value="SHJ98258.1"/>
    <property type="molecule type" value="Genomic_DNA"/>
</dbReference>
<sequence length="261" mass="30462">MTLFWVIYDTLFKFATKKILISSLVLLLLLVFLPLAMTNYFNSSEPMRDLYRELIFRDFLGFVYFFSQMLLTSYIIILSAYTGGTIFLGESEQIYLTGGISKIKYFIGRLVGISLFIFLLWWTLFLLTGFILLITKTSYIEFYIMETFIKLCFNSIVLAFLSILLVGLLKNLVIGFTPILLAQFWFFVNNEASLETAEDKVLQMVNYILPVYSLKLFPYDDSWSILEKYIGLFPFHGIGYMFLYTAILLLSIIFLYTKTEF</sequence>
<evidence type="ECO:0008006" key="4">
    <source>
        <dbReference type="Google" id="ProtNLM"/>
    </source>
</evidence>
<dbReference type="OrthoDB" id="9824277at2"/>
<keyword evidence="3" id="KW-1185">Reference proteome</keyword>
<keyword evidence="1" id="KW-0472">Membrane</keyword>
<organism evidence="2 3">
    <name type="scientific">Anaerobranca californiensis DSM 14826</name>
    <dbReference type="NCBI Taxonomy" id="1120989"/>
    <lineage>
        <taxon>Bacteria</taxon>
        <taxon>Bacillati</taxon>
        <taxon>Bacillota</taxon>
        <taxon>Clostridia</taxon>
        <taxon>Eubacteriales</taxon>
        <taxon>Proteinivoracaceae</taxon>
        <taxon>Anaerobranca</taxon>
    </lineage>
</organism>
<feature type="transmembrane region" description="Helical" evidence="1">
    <location>
        <begin position="62"/>
        <end position="87"/>
    </location>
</feature>
<dbReference type="Proteomes" id="UP000243547">
    <property type="component" value="Unassembled WGS sequence"/>
</dbReference>
<gene>
    <name evidence="2" type="ORF">SAMN02745227_01207</name>
</gene>
<keyword evidence="1" id="KW-0812">Transmembrane</keyword>
<feature type="transmembrane region" description="Helical" evidence="1">
    <location>
        <begin position="20"/>
        <end position="41"/>
    </location>
</feature>
<evidence type="ECO:0000313" key="3">
    <source>
        <dbReference type="Proteomes" id="UP000243547"/>
    </source>
</evidence>